<dbReference type="AlphaFoldDB" id="A0AAW0U7J0"/>
<keyword evidence="2" id="KW-1185">Reference proteome</keyword>
<reference evidence="1 2" key="1">
    <citation type="submission" date="2023-03" db="EMBL/GenBank/DDBJ databases">
        <title>High-quality genome of Scylla paramamosain provides insights in environmental adaptation.</title>
        <authorList>
            <person name="Zhang L."/>
        </authorList>
    </citation>
    <scope>NUCLEOTIDE SEQUENCE [LARGE SCALE GENOMIC DNA]</scope>
    <source>
        <strain evidence="1">LZ_2023a</strain>
        <tissue evidence="1">Muscle</tissue>
    </source>
</reference>
<dbReference type="Proteomes" id="UP001487740">
    <property type="component" value="Unassembled WGS sequence"/>
</dbReference>
<evidence type="ECO:0000313" key="2">
    <source>
        <dbReference type="Proteomes" id="UP001487740"/>
    </source>
</evidence>
<sequence length="121" mass="13877">MIHNNNFDNPKAGTPIWMCSQTLDLDMMFDLNIMDSVALDAYYKAFDKLCPGKRREDGVCLQLAEMTPTPRVLKNNFPLSLQAPNLLDRSKRYNLDIQDQIARYTSFSAMKSRGEPVEDKI</sequence>
<proteinExistence type="predicted"/>
<gene>
    <name evidence="1" type="ORF">O3P69_005269</name>
</gene>
<dbReference type="EMBL" id="JARAKH010000016">
    <property type="protein sequence ID" value="KAK8396057.1"/>
    <property type="molecule type" value="Genomic_DNA"/>
</dbReference>
<organism evidence="1 2">
    <name type="scientific">Scylla paramamosain</name>
    <name type="common">Mud crab</name>
    <dbReference type="NCBI Taxonomy" id="85552"/>
    <lineage>
        <taxon>Eukaryota</taxon>
        <taxon>Metazoa</taxon>
        <taxon>Ecdysozoa</taxon>
        <taxon>Arthropoda</taxon>
        <taxon>Crustacea</taxon>
        <taxon>Multicrustacea</taxon>
        <taxon>Malacostraca</taxon>
        <taxon>Eumalacostraca</taxon>
        <taxon>Eucarida</taxon>
        <taxon>Decapoda</taxon>
        <taxon>Pleocyemata</taxon>
        <taxon>Brachyura</taxon>
        <taxon>Eubrachyura</taxon>
        <taxon>Portunoidea</taxon>
        <taxon>Portunidae</taxon>
        <taxon>Portuninae</taxon>
        <taxon>Scylla</taxon>
    </lineage>
</organism>
<name>A0AAW0U7J0_SCYPA</name>
<protein>
    <submittedName>
        <fullName evidence="1">Uncharacterized protein</fullName>
    </submittedName>
</protein>
<evidence type="ECO:0000313" key="1">
    <source>
        <dbReference type="EMBL" id="KAK8396057.1"/>
    </source>
</evidence>
<comment type="caution">
    <text evidence="1">The sequence shown here is derived from an EMBL/GenBank/DDBJ whole genome shotgun (WGS) entry which is preliminary data.</text>
</comment>
<accession>A0AAW0U7J0</accession>